<accession>A0A6G9AGM1</accession>
<protein>
    <submittedName>
        <fullName evidence="3">Barstar family protein</fullName>
    </submittedName>
</protein>
<sequence length="149" mass="17366">MTPNILICQSERELETLFATDFIAHIDGKKTQTLRLFYEEIADLLEIPDFGFNLDALNDSLNDLQWLEDERIVIYVTSTNEFISKERDPAKLGSVLSILDATAEDWKWVDDDDEITEKKEIVIVFEDSSRIRKLLDQESIDYKQMSELK</sequence>
<dbReference type="RefSeq" id="WP_167204660.1">
    <property type="nucleotide sequence ID" value="NZ_CP050063.1"/>
</dbReference>
<organism evidence="3 4">
    <name type="scientific">Spirosoma aureum</name>
    <dbReference type="NCBI Taxonomy" id="2692134"/>
    <lineage>
        <taxon>Bacteria</taxon>
        <taxon>Pseudomonadati</taxon>
        <taxon>Bacteroidota</taxon>
        <taxon>Cytophagia</taxon>
        <taxon>Cytophagales</taxon>
        <taxon>Cytophagaceae</taxon>
        <taxon>Spirosoma</taxon>
    </lineage>
</organism>
<evidence type="ECO:0000313" key="3">
    <source>
        <dbReference type="EMBL" id="QIP11456.1"/>
    </source>
</evidence>
<dbReference type="KEGG" id="spib:G8759_01785"/>
<dbReference type="InterPro" id="IPR000468">
    <property type="entry name" value="Barstar"/>
</dbReference>
<dbReference type="Proteomes" id="UP000501802">
    <property type="component" value="Chromosome"/>
</dbReference>
<keyword evidence="4" id="KW-1185">Reference proteome</keyword>
<evidence type="ECO:0000259" key="2">
    <source>
        <dbReference type="Pfam" id="PF01337"/>
    </source>
</evidence>
<dbReference type="InterPro" id="IPR035905">
    <property type="entry name" value="Barstar-like_sf"/>
</dbReference>
<dbReference type="Pfam" id="PF01337">
    <property type="entry name" value="Barstar"/>
    <property type="match status" value="1"/>
</dbReference>
<evidence type="ECO:0000256" key="1">
    <source>
        <dbReference type="ARBA" id="ARBA00006845"/>
    </source>
</evidence>
<dbReference type="Gene3D" id="3.30.370.10">
    <property type="entry name" value="Barstar-like"/>
    <property type="match status" value="1"/>
</dbReference>
<evidence type="ECO:0000313" key="4">
    <source>
        <dbReference type="Proteomes" id="UP000501802"/>
    </source>
</evidence>
<feature type="domain" description="Barstar (barnase inhibitor)" evidence="2">
    <location>
        <begin position="23"/>
        <end position="107"/>
    </location>
</feature>
<dbReference type="AlphaFoldDB" id="A0A6G9AGM1"/>
<gene>
    <name evidence="3" type="ORF">G8759_01785</name>
</gene>
<dbReference type="SUPFAM" id="SSF52038">
    <property type="entry name" value="Barstar-related"/>
    <property type="match status" value="1"/>
</dbReference>
<name>A0A6G9AGM1_9BACT</name>
<reference evidence="3 4" key="1">
    <citation type="submission" date="2020-03" db="EMBL/GenBank/DDBJ databases">
        <authorList>
            <person name="Kim M.K."/>
        </authorList>
    </citation>
    <scope>NUCLEOTIDE SEQUENCE [LARGE SCALE GENOMIC DNA]</scope>
    <source>
        <strain evidence="3 4">BT328</strain>
    </source>
</reference>
<proteinExistence type="inferred from homology"/>
<dbReference type="EMBL" id="CP050063">
    <property type="protein sequence ID" value="QIP11456.1"/>
    <property type="molecule type" value="Genomic_DNA"/>
</dbReference>
<comment type="similarity">
    <text evidence="1">Belongs to the barstar family.</text>
</comment>